<accession>R2XSI9</accession>
<evidence type="ECO:0000313" key="1">
    <source>
        <dbReference type="EMBL" id="EOI57468.1"/>
    </source>
</evidence>
<reference evidence="1 3" key="1">
    <citation type="submission" date="2013-02" db="EMBL/GenBank/DDBJ databases">
        <title>The Genome Sequence of Enterococcus gilvus ATCC BAA-350.</title>
        <authorList>
            <consortium name="The Broad Institute Genome Sequencing Platform"/>
            <consortium name="The Broad Institute Genome Sequencing Center for Infectious Disease"/>
            <person name="Earl A.M."/>
            <person name="Gilmore M.S."/>
            <person name="Lebreton F."/>
            <person name="Walker B."/>
            <person name="Young S.K."/>
            <person name="Zeng Q."/>
            <person name="Gargeya S."/>
            <person name="Fitzgerald M."/>
            <person name="Haas B."/>
            <person name="Abouelleil A."/>
            <person name="Alvarado L."/>
            <person name="Arachchi H.M."/>
            <person name="Berlin A.M."/>
            <person name="Chapman S.B."/>
            <person name="Dewar J."/>
            <person name="Goldberg J."/>
            <person name="Griggs A."/>
            <person name="Gujja S."/>
            <person name="Hansen M."/>
            <person name="Howarth C."/>
            <person name="Imamovic A."/>
            <person name="Larimer J."/>
            <person name="McCowan C."/>
            <person name="Murphy C."/>
            <person name="Neiman D."/>
            <person name="Pearson M."/>
            <person name="Priest M."/>
            <person name="Roberts A."/>
            <person name="Saif S."/>
            <person name="Shea T."/>
            <person name="Sisk P."/>
            <person name="Sykes S."/>
            <person name="Wortman J."/>
            <person name="Nusbaum C."/>
            <person name="Birren B."/>
        </authorList>
    </citation>
    <scope>NUCLEOTIDE SEQUENCE [LARGE SCALE GENOMIC DNA]</scope>
    <source>
        <strain evidence="1 3">ATCC BAA-350</strain>
    </source>
</reference>
<evidence type="ECO:0000313" key="2">
    <source>
        <dbReference type="EMBL" id="EOW82958.1"/>
    </source>
</evidence>
<reference evidence="2 4" key="2">
    <citation type="submission" date="2013-03" db="EMBL/GenBank/DDBJ databases">
        <title>The Genome Sequence of Enterococcus gilvus ATCC BAA-350 (PacBio/Illumina hybrid assembly).</title>
        <authorList>
            <consortium name="The Broad Institute Genomics Platform"/>
            <consortium name="The Broad Institute Genome Sequencing Center for Infectious Disease"/>
            <person name="Earl A."/>
            <person name="Russ C."/>
            <person name="Gilmore M."/>
            <person name="Surin D."/>
            <person name="Walker B."/>
            <person name="Young S."/>
            <person name="Zeng Q."/>
            <person name="Gargeya S."/>
            <person name="Fitzgerald M."/>
            <person name="Haas B."/>
            <person name="Abouelleil A."/>
            <person name="Allen A.W."/>
            <person name="Alvarado L."/>
            <person name="Arachchi H.M."/>
            <person name="Berlin A.M."/>
            <person name="Chapman S.B."/>
            <person name="Gainer-Dewar J."/>
            <person name="Goldberg J."/>
            <person name="Griggs A."/>
            <person name="Gujja S."/>
            <person name="Hansen M."/>
            <person name="Howarth C."/>
            <person name="Imamovic A."/>
            <person name="Ireland A."/>
            <person name="Larimer J."/>
            <person name="McCowan C."/>
            <person name="Murphy C."/>
            <person name="Pearson M."/>
            <person name="Poon T.W."/>
            <person name="Priest M."/>
            <person name="Roberts A."/>
            <person name="Saif S."/>
            <person name="Shea T."/>
            <person name="Sisk P."/>
            <person name="Sykes S."/>
            <person name="Wortman J."/>
            <person name="Nusbaum C."/>
            <person name="Birren B."/>
        </authorList>
    </citation>
    <scope>NUCLEOTIDE SEQUENCE [LARGE SCALE GENOMIC DNA]</scope>
    <source>
        <strain evidence="2 4">ATCC BAA-350</strain>
    </source>
</reference>
<dbReference type="OrthoDB" id="9764830at2"/>
<dbReference type="EMBL" id="ASWH01000001">
    <property type="protein sequence ID" value="EOW82958.1"/>
    <property type="molecule type" value="Genomic_DNA"/>
</dbReference>
<dbReference type="EMBL" id="AJDQ01000006">
    <property type="protein sequence ID" value="EOI57468.1"/>
    <property type="molecule type" value="Genomic_DNA"/>
</dbReference>
<sequence>MKLFIWHGDGVLEDWSSGQITCIAKDLATALQVIDEEMGYESESFPRKDPNEVIDLGIEKTRQRAWVTWGGN</sequence>
<evidence type="ECO:0000313" key="4">
    <source>
        <dbReference type="Proteomes" id="UP000014160"/>
    </source>
</evidence>
<keyword evidence="4" id="KW-1185">Reference proteome</keyword>
<name>R2XSI9_9ENTE</name>
<dbReference type="PATRIC" id="fig|1158614.3.peg.1693"/>
<dbReference type="RefSeq" id="WP_010780097.1">
    <property type="nucleotide sequence ID" value="NZ_ASWH01000001.1"/>
</dbReference>
<comment type="caution">
    <text evidence="1">The sequence shown here is derived from an EMBL/GenBank/DDBJ whole genome shotgun (WGS) entry which is preliminary data.</text>
</comment>
<proteinExistence type="predicted"/>
<evidence type="ECO:0000313" key="3">
    <source>
        <dbReference type="Proteomes" id="UP000013750"/>
    </source>
</evidence>
<organism evidence="1 3">
    <name type="scientific">Enterococcus gilvus ATCC BAA-350</name>
    <dbReference type="NCBI Taxonomy" id="1158614"/>
    <lineage>
        <taxon>Bacteria</taxon>
        <taxon>Bacillati</taxon>
        <taxon>Bacillota</taxon>
        <taxon>Bacilli</taxon>
        <taxon>Lactobacillales</taxon>
        <taxon>Enterococcaceae</taxon>
        <taxon>Enterococcus</taxon>
    </lineage>
</organism>
<dbReference type="Proteomes" id="UP000013750">
    <property type="component" value="Unassembled WGS sequence"/>
</dbReference>
<dbReference type="Proteomes" id="UP000014160">
    <property type="component" value="Unassembled WGS sequence"/>
</dbReference>
<gene>
    <name evidence="2" type="ORF">I592_02282</name>
    <name evidence="1" type="ORF">UKC_01685</name>
</gene>
<protein>
    <submittedName>
        <fullName evidence="1">Uncharacterized protein</fullName>
    </submittedName>
</protein>
<dbReference type="AlphaFoldDB" id="R2XSI9"/>
<dbReference type="HOGENOM" id="CLU_2716171_0_0_9"/>